<keyword evidence="1" id="KW-0732">Signal</keyword>
<organism evidence="2 3">
    <name type="scientific">Elysia chlorotica</name>
    <name type="common">Eastern emerald elysia</name>
    <name type="synonym">Sea slug</name>
    <dbReference type="NCBI Taxonomy" id="188477"/>
    <lineage>
        <taxon>Eukaryota</taxon>
        <taxon>Metazoa</taxon>
        <taxon>Spiralia</taxon>
        <taxon>Lophotrochozoa</taxon>
        <taxon>Mollusca</taxon>
        <taxon>Gastropoda</taxon>
        <taxon>Heterobranchia</taxon>
        <taxon>Euthyneura</taxon>
        <taxon>Panpulmonata</taxon>
        <taxon>Sacoglossa</taxon>
        <taxon>Placobranchoidea</taxon>
        <taxon>Plakobranchidae</taxon>
        <taxon>Elysia</taxon>
    </lineage>
</organism>
<keyword evidence="3" id="KW-1185">Reference proteome</keyword>
<proteinExistence type="predicted"/>
<evidence type="ECO:0000256" key="1">
    <source>
        <dbReference type="SAM" id="SignalP"/>
    </source>
</evidence>
<evidence type="ECO:0008006" key="4">
    <source>
        <dbReference type="Google" id="ProtNLM"/>
    </source>
</evidence>
<feature type="signal peptide" evidence="1">
    <location>
        <begin position="1"/>
        <end position="17"/>
    </location>
</feature>
<dbReference type="EMBL" id="RQTK01000212">
    <property type="protein sequence ID" value="RUS84228.1"/>
    <property type="molecule type" value="Genomic_DNA"/>
</dbReference>
<dbReference type="AlphaFoldDB" id="A0A433TRU9"/>
<evidence type="ECO:0000313" key="3">
    <source>
        <dbReference type="Proteomes" id="UP000271974"/>
    </source>
</evidence>
<comment type="caution">
    <text evidence="2">The sequence shown here is derived from an EMBL/GenBank/DDBJ whole genome shotgun (WGS) entry which is preliminary data.</text>
</comment>
<dbReference type="OrthoDB" id="6041441at2759"/>
<dbReference type="Proteomes" id="UP000271974">
    <property type="component" value="Unassembled WGS sequence"/>
</dbReference>
<evidence type="ECO:0000313" key="2">
    <source>
        <dbReference type="EMBL" id="RUS84228.1"/>
    </source>
</evidence>
<reference evidence="2 3" key="1">
    <citation type="submission" date="2019-01" db="EMBL/GenBank/DDBJ databases">
        <title>A draft genome assembly of the solar-powered sea slug Elysia chlorotica.</title>
        <authorList>
            <person name="Cai H."/>
            <person name="Li Q."/>
            <person name="Fang X."/>
            <person name="Li J."/>
            <person name="Curtis N.E."/>
            <person name="Altenburger A."/>
            <person name="Shibata T."/>
            <person name="Feng M."/>
            <person name="Maeda T."/>
            <person name="Schwartz J.A."/>
            <person name="Shigenobu S."/>
            <person name="Lundholm N."/>
            <person name="Nishiyama T."/>
            <person name="Yang H."/>
            <person name="Hasebe M."/>
            <person name="Li S."/>
            <person name="Pierce S.K."/>
            <person name="Wang J."/>
        </authorList>
    </citation>
    <scope>NUCLEOTIDE SEQUENCE [LARGE SCALE GENOMIC DNA]</scope>
    <source>
        <strain evidence="2">EC2010</strain>
        <tissue evidence="2">Whole organism of an adult</tissue>
    </source>
</reference>
<sequence>MISRLFLAVFGLGLALAQQEYRLYTNGPGGEQCSKHHVCLKEAHCVDKMGVPMCECTDPKMSGNGKLQCLPSQDHNVWIQNDPHMKNFHREFASLHTPCPYRVLNLVFRPDKDIEIFLDLFAQNELFHEGHYFLSKLTMSTTVYLANDMMKQVMQFEGDVHSADNSQFLNYTLLARSLDTTLSEQPKGMYNVVSTNDTRFEEYTMTVDKDAVDNLLLVSIKGLGITLFFRPPNEDASLDNMFLPLVPGAVFNIKRENWGMVDEARSEFDIASFPDGPSLKDKATELQVSKPLYVQYLLLANSTTEIGYDDSVCYETHRIFKDVCQTEEDKLSMLAVCNSIYSDPAFLYCLTEQHSMEEYRPMHKAFFQMCANSLCSKSSTICEKMQQDMPKVTGCHLPSKIQELDCNSIKGATARTGRGRFYFY</sequence>
<feature type="chain" id="PRO_5019074769" description="VWFD domain-containing protein" evidence="1">
    <location>
        <begin position="18"/>
        <end position="424"/>
    </location>
</feature>
<gene>
    <name evidence="2" type="ORF">EGW08_007980</name>
</gene>
<protein>
    <recommendedName>
        <fullName evidence="4">VWFD domain-containing protein</fullName>
    </recommendedName>
</protein>
<accession>A0A433TRU9</accession>
<name>A0A433TRU9_ELYCH</name>